<evidence type="ECO:0000256" key="8">
    <source>
        <dbReference type="ARBA" id="ARBA00022679"/>
    </source>
</evidence>
<proteinExistence type="inferred from homology"/>
<keyword evidence="14" id="KW-1185">Reference proteome</keyword>
<evidence type="ECO:0000256" key="11">
    <source>
        <dbReference type="HAMAP-Rule" id="MF_00230"/>
    </source>
</evidence>
<evidence type="ECO:0000313" key="14">
    <source>
        <dbReference type="Proteomes" id="UP000663505"/>
    </source>
</evidence>
<dbReference type="GO" id="GO:0016491">
    <property type="term" value="F:oxidoreductase activity"/>
    <property type="evidence" value="ECO:0007669"/>
    <property type="project" value="InterPro"/>
</dbReference>
<dbReference type="AlphaFoldDB" id="A0A9X7W0Y1"/>
<reference evidence="13 14" key="1">
    <citation type="submission" date="2021-02" db="EMBL/GenBank/DDBJ databases">
        <title>Alicyclobacillus curvatus sp. nov. and Alicyclobacillus mengziensis sp. nov., two acidophilic bacteria isolated from acid mine drainage.</title>
        <authorList>
            <person name="Huang Y."/>
        </authorList>
    </citation>
    <scope>NUCLEOTIDE SEQUENCE [LARGE SCALE GENOMIC DNA]</scope>
    <source>
        <strain evidence="13 14">S30H14</strain>
    </source>
</reference>
<dbReference type="CDD" id="cd02145">
    <property type="entry name" value="BluB"/>
    <property type="match status" value="1"/>
</dbReference>
<keyword evidence="7 11" id="KW-0328">Glycosyltransferase</keyword>
<dbReference type="Pfam" id="PF02277">
    <property type="entry name" value="DBI_PRT"/>
    <property type="match status" value="1"/>
</dbReference>
<dbReference type="InterPro" id="IPR003200">
    <property type="entry name" value="Nict_dMeBzImd_PRibTrfase"/>
</dbReference>
<dbReference type="PANTHER" id="PTHR43463:SF1">
    <property type="entry name" value="NICOTINATE-NUCLEOTIDE--DIMETHYLBENZIMIDAZOLE PHOSPHORIBOSYLTRANSFERASE"/>
    <property type="match status" value="1"/>
</dbReference>
<dbReference type="GO" id="GO:0008939">
    <property type="term" value="F:nicotinate-nucleotide-dimethylbenzimidazole phosphoribosyltransferase activity"/>
    <property type="evidence" value="ECO:0007669"/>
    <property type="project" value="UniProtKB-UniRule"/>
</dbReference>
<dbReference type="NCBIfam" id="TIGR02476">
    <property type="entry name" value="BluB"/>
    <property type="match status" value="1"/>
</dbReference>
<sequence length="608" mass="65444">MGGYPTKGGSILQLFSVIRRISEANRSAQRQMERQLNSLTKPLGSLGDVEDLAIQLAGMTGSTELTIDPAMVLLLAADHGVTAEGVSAFPADVTQQMVQNFLSQGAAINVLSRASLARVQVIDMGINADLSIPGLISRKIRMGTSNMTKGPAMSYDEAIRAIETGIEIAHDAVTQGAKLLALGEMGIGNTTASSAILAVLGQIPVEDVVGVGTGIRDNVRERKIFVIEKAIAVNQPNAFDPIDILSKVGGFEIAGLTGIVLEAAASRVPVLVDGFITAVAALIATKLAPLSAQYLIGSHESVEPGHKIVNRLLGIRPLLRLHLRLGEGSGAALALPILRTATLIPKEMSTFESAQISGALDGSVQGASAEPQSVSSVPPVPKRHEFQSFYKEGVYKAIYERRDIRSFLKHPIEEEKLRRILDAAHHAPSVGFMQPWNFILVQSDSIKQQLHDMVSKEVQIAGNYFEGHRAELYPKLKVQGIVEAPITLCVTNDPTRDGTHVLGRNTIPETDVYSVVCAIENLWLAARAEGLGVGWVSFYKKEDVRQLLGIPAHIDPVALLSIGYTAAFQNKPILESVGWGRRQSLEDLLFSDAWGMPFTFQRKIGAAE</sequence>
<evidence type="ECO:0000256" key="5">
    <source>
        <dbReference type="ARBA" id="ARBA00015486"/>
    </source>
</evidence>
<comment type="similarity">
    <text evidence="3 11">Belongs to the CobT family.</text>
</comment>
<dbReference type="Gene3D" id="3.40.109.10">
    <property type="entry name" value="NADH Oxidase"/>
    <property type="match status" value="1"/>
</dbReference>
<dbReference type="KEGG" id="afx:JZ786_06450"/>
<evidence type="ECO:0000313" key="13">
    <source>
        <dbReference type="EMBL" id="QSO48609.1"/>
    </source>
</evidence>
<dbReference type="EMBL" id="CP071182">
    <property type="protein sequence ID" value="QSO48609.1"/>
    <property type="molecule type" value="Genomic_DNA"/>
</dbReference>
<dbReference type="GO" id="GO:0009236">
    <property type="term" value="P:cobalamin biosynthetic process"/>
    <property type="evidence" value="ECO:0007669"/>
    <property type="project" value="UniProtKB-UniRule"/>
</dbReference>
<dbReference type="NCBIfam" id="TIGR03160">
    <property type="entry name" value="cobT_DBIPRT"/>
    <property type="match status" value="1"/>
</dbReference>
<keyword evidence="8 11" id="KW-0808">Transferase</keyword>
<evidence type="ECO:0000256" key="6">
    <source>
        <dbReference type="ARBA" id="ARBA00022573"/>
    </source>
</evidence>
<organism evidence="13 14">
    <name type="scientific">Alicyclobacillus mengziensis</name>
    <dbReference type="NCBI Taxonomy" id="2931921"/>
    <lineage>
        <taxon>Bacteria</taxon>
        <taxon>Bacillati</taxon>
        <taxon>Bacillota</taxon>
        <taxon>Bacilli</taxon>
        <taxon>Bacillales</taxon>
        <taxon>Alicyclobacillaceae</taxon>
        <taxon>Alicyclobacillus</taxon>
    </lineage>
</organism>
<dbReference type="EC" id="2.4.2.21" evidence="4 11"/>
<comment type="function">
    <text evidence="1 11">Catalyzes the synthesis of alpha-ribazole-5'-phosphate from nicotinate mononucleotide (NAMN) and 5,6-dimethylbenzimidazole (DMB).</text>
</comment>
<evidence type="ECO:0000256" key="4">
    <source>
        <dbReference type="ARBA" id="ARBA00011991"/>
    </source>
</evidence>
<dbReference type="HAMAP" id="MF_00230">
    <property type="entry name" value="CobT"/>
    <property type="match status" value="1"/>
</dbReference>
<protein>
    <recommendedName>
        <fullName evidence="5 11">Nicotinate-nucleotide--dimethylbenzimidazole phosphoribosyltransferase</fullName>
        <shortName evidence="11">NN:DBI PRT</shortName>
        <ecNumber evidence="4 11">2.4.2.21</ecNumber>
    </recommendedName>
    <alternativeName>
        <fullName evidence="9 11">N(1)-alpha-phosphoribosyltransferase</fullName>
    </alternativeName>
</protein>
<evidence type="ECO:0000256" key="9">
    <source>
        <dbReference type="ARBA" id="ARBA00030686"/>
    </source>
</evidence>
<keyword evidence="6 11" id="KW-0169">Cobalamin biosynthesis</keyword>
<dbReference type="SUPFAM" id="SSF55469">
    <property type="entry name" value="FMN-dependent nitroreductase-like"/>
    <property type="match status" value="1"/>
</dbReference>
<dbReference type="InterPro" id="IPR029479">
    <property type="entry name" value="Nitroreductase"/>
</dbReference>
<dbReference type="Gene3D" id="1.10.1610.10">
    <property type="match status" value="1"/>
</dbReference>
<evidence type="ECO:0000256" key="3">
    <source>
        <dbReference type="ARBA" id="ARBA00007110"/>
    </source>
</evidence>
<dbReference type="InterPro" id="IPR023195">
    <property type="entry name" value="Nict_dMeBzImd_PRibTrfase_N"/>
</dbReference>
<evidence type="ECO:0000259" key="12">
    <source>
        <dbReference type="Pfam" id="PF00881"/>
    </source>
</evidence>
<dbReference type="SUPFAM" id="SSF52733">
    <property type="entry name" value="Nicotinate mononucleotide:5,6-dimethylbenzimidazole phosphoribosyltransferase (CobT)"/>
    <property type="match status" value="1"/>
</dbReference>
<dbReference type="Proteomes" id="UP000663505">
    <property type="component" value="Chromosome"/>
</dbReference>
<evidence type="ECO:0000256" key="1">
    <source>
        <dbReference type="ARBA" id="ARBA00002197"/>
    </source>
</evidence>
<dbReference type="Pfam" id="PF00881">
    <property type="entry name" value="Nitroreductase"/>
    <property type="match status" value="1"/>
</dbReference>
<dbReference type="Gene3D" id="3.40.50.10210">
    <property type="match status" value="1"/>
</dbReference>
<evidence type="ECO:0000256" key="7">
    <source>
        <dbReference type="ARBA" id="ARBA00022676"/>
    </source>
</evidence>
<feature type="active site" description="Proton acceptor" evidence="11">
    <location>
        <position position="327"/>
    </location>
</feature>
<name>A0A9X7W0Y1_9BACL</name>
<accession>A0A9X7W0Y1</accession>
<evidence type="ECO:0000256" key="10">
    <source>
        <dbReference type="ARBA" id="ARBA00047340"/>
    </source>
</evidence>
<dbReference type="InterPro" id="IPR036087">
    <property type="entry name" value="Nict_dMeBzImd_PRibTrfase_sf"/>
</dbReference>
<dbReference type="InterPro" id="IPR017846">
    <property type="entry name" value="Nict_dMeBzImd_PRibTrfase_bact"/>
</dbReference>
<dbReference type="InterPro" id="IPR000415">
    <property type="entry name" value="Nitroreductase-like"/>
</dbReference>
<feature type="domain" description="Nitroreductase" evidence="12">
    <location>
        <begin position="398"/>
        <end position="564"/>
    </location>
</feature>
<dbReference type="FunFam" id="3.40.50.10210:FF:000001">
    <property type="entry name" value="Nicotinate-nucleotide--dimethylbenzimidazole phosphoribosyltransferase"/>
    <property type="match status" value="1"/>
</dbReference>
<comment type="pathway">
    <text evidence="2 11">Nucleoside biosynthesis; alpha-ribazole biosynthesis; alpha-ribazole from 5,6-dimethylbenzimidazole: step 1/2.</text>
</comment>
<gene>
    <name evidence="11 13" type="primary">cobT</name>
    <name evidence="13" type="ORF">JZ786_06450</name>
</gene>
<dbReference type="PANTHER" id="PTHR43463">
    <property type="entry name" value="NICOTINATE-NUCLEOTIDE--DIMETHYLBENZIMIDAZOLE PHOSPHORIBOSYLTRANSFERASE"/>
    <property type="match status" value="1"/>
</dbReference>
<evidence type="ECO:0000256" key="2">
    <source>
        <dbReference type="ARBA" id="ARBA00005049"/>
    </source>
</evidence>
<dbReference type="NCBIfam" id="NF000996">
    <property type="entry name" value="PRK00105.1"/>
    <property type="match status" value="1"/>
</dbReference>
<dbReference type="InterPro" id="IPR012825">
    <property type="entry name" value="BluB"/>
</dbReference>
<comment type="catalytic activity">
    <reaction evidence="10 11">
        <text>5,6-dimethylbenzimidazole + nicotinate beta-D-ribonucleotide = alpha-ribazole 5'-phosphate + nicotinate + H(+)</text>
        <dbReference type="Rhea" id="RHEA:11196"/>
        <dbReference type="ChEBI" id="CHEBI:15378"/>
        <dbReference type="ChEBI" id="CHEBI:15890"/>
        <dbReference type="ChEBI" id="CHEBI:32544"/>
        <dbReference type="ChEBI" id="CHEBI:57502"/>
        <dbReference type="ChEBI" id="CHEBI:57918"/>
        <dbReference type="EC" id="2.4.2.21"/>
    </reaction>
</comment>
<dbReference type="CDD" id="cd02439">
    <property type="entry name" value="DMB-PRT_CobT"/>
    <property type="match status" value="1"/>
</dbReference>